<evidence type="ECO:0000256" key="9">
    <source>
        <dbReference type="ARBA" id="ARBA00023326"/>
    </source>
</evidence>
<dbReference type="OrthoDB" id="47059at2759"/>
<dbReference type="PROSITE" id="PS00775">
    <property type="entry name" value="GLYCOSYL_HYDROL_F3"/>
    <property type="match status" value="1"/>
</dbReference>
<dbReference type="SUPFAM" id="SSF51445">
    <property type="entry name" value="(Trans)glycosidases"/>
    <property type="match status" value="1"/>
</dbReference>
<sequence>MSDIILGHPSPIEESGTIPLDIKQAVQTVQETAVTPPTLTPALSPEEKPINDDTMAGRKAFSLERPDDRARELAAKLTLEEQISLLAGADFWRTMAIPGKGIPSIKTSDGPNGARGEFFTNGTPAALFPCGISMASTWNLELMEEMGRHLGDEAKARGANVLLAPTVCMHRSPLGGRNFESYSEDPFLTGKLAASYIRGLQSKKVAATIKHFVGNEQETQRQFYDAIIAERPLREIYMKPFEIAVRESSPWALMTSYNLVNGVHADAHEHTIKEILRGEWGYDGTLISDWTGTYATGPAIRAGCDIEMPGPSKWRKLDQVMEALDKGEITREDIERAAGNVLYLVDRTKGLHNTTPEEPERSNNNTETSNLILQAGIEGLTLLKNENNVLPIRDVKKIAVIGPNAKRAIAGGGGSAGLNPYYTTTPWDGIRSRTDAELIFAQGCDSSKWLPLASPYCTTKDGQQGVTLEYYYGDRFQGEPAVVQHKVGTDLWLWDSAPKEVLPEFSFRVKTTITPKSSGNHTFSFASVGPGRLLLNGELFIDIWDWTEEGEAMFSASADVLKSIYLEEGKPVELLVESTSEVRPAAKVSVLGRRHDYGGCRIGYQEEDKVDRLQEAADAAREADTAILVVGLDAEWESEGYDRQTMDLPKDGSQDRLIEAVLAANPRTVVINQSGTPVTMPWVDRAPAILQAWYQGQEAGNALADVLFGNKSPSGKLPTTFPKRLEDNPAYHNWPGENLQTVYGEGIYIGYRHYERSKIEPLFAFGHGLTYTTFDYGTPTVDETVLTESNTINIKVPVTNTGNFPAHEIVQAYVKDVRSTLPRPEKELQAFAKVFLQPGETKTVDLSFNKYSVGYFDTNLGQTGAWIAEEGFFNVLIGASSQDIRSSVSFEVKESFQWIF</sequence>
<name>A0A9P4MV52_9PLEO</name>
<comment type="caution">
    <text evidence="13">The sequence shown here is derived from an EMBL/GenBank/DDBJ whole genome shotgun (WGS) entry which is preliminary data.</text>
</comment>
<dbReference type="GO" id="GO:0009251">
    <property type="term" value="P:glucan catabolic process"/>
    <property type="evidence" value="ECO:0007669"/>
    <property type="project" value="TreeGrafter"/>
</dbReference>
<reference evidence="13" key="1">
    <citation type="journal article" date="2020" name="Stud. Mycol.">
        <title>101 Dothideomycetes genomes: a test case for predicting lifestyles and emergence of pathogens.</title>
        <authorList>
            <person name="Haridas S."/>
            <person name="Albert R."/>
            <person name="Binder M."/>
            <person name="Bloem J."/>
            <person name="Labutti K."/>
            <person name="Salamov A."/>
            <person name="Andreopoulos B."/>
            <person name="Baker S."/>
            <person name="Barry K."/>
            <person name="Bills G."/>
            <person name="Bluhm B."/>
            <person name="Cannon C."/>
            <person name="Castanera R."/>
            <person name="Culley D."/>
            <person name="Daum C."/>
            <person name="Ezra D."/>
            <person name="Gonzalez J."/>
            <person name="Henrissat B."/>
            <person name="Kuo A."/>
            <person name="Liang C."/>
            <person name="Lipzen A."/>
            <person name="Lutzoni F."/>
            <person name="Magnuson J."/>
            <person name="Mondo S."/>
            <person name="Nolan M."/>
            <person name="Ohm R."/>
            <person name="Pangilinan J."/>
            <person name="Park H.-J."/>
            <person name="Ramirez L."/>
            <person name="Alfaro M."/>
            <person name="Sun H."/>
            <person name="Tritt A."/>
            <person name="Yoshinaga Y."/>
            <person name="Zwiers L.-H."/>
            <person name="Turgeon B."/>
            <person name="Goodwin S."/>
            <person name="Spatafora J."/>
            <person name="Crous P."/>
            <person name="Grigoriev I."/>
        </authorList>
    </citation>
    <scope>NUCLEOTIDE SEQUENCE</scope>
    <source>
        <strain evidence="13">ATCC 74209</strain>
    </source>
</reference>
<protein>
    <recommendedName>
        <fullName evidence="4 10">beta-glucosidase</fullName>
        <ecNumber evidence="4 10">3.2.1.21</ecNumber>
    </recommendedName>
</protein>
<evidence type="ECO:0000259" key="12">
    <source>
        <dbReference type="PROSITE" id="PS51820"/>
    </source>
</evidence>
<comment type="pathway">
    <text evidence="2 10">Glycan metabolism; cellulose degradation.</text>
</comment>
<dbReference type="Gene3D" id="3.40.50.1700">
    <property type="entry name" value="Glycoside hydrolase family 3 C-terminal domain"/>
    <property type="match status" value="1"/>
</dbReference>
<dbReference type="Pfam" id="PF01915">
    <property type="entry name" value="Glyco_hydro_3_C"/>
    <property type="match status" value="1"/>
</dbReference>
<dbReference type="Gene3D" id="2.60.40.10">
    <property type="entry name" value="Immunoglobulins"/>
    <property type="match status" value="1"/>
</dbReference>
<dbReference type="PANTHER" id="PTHR42715:SF3">
    <property type="entry name" value="BETA-GLUCOSIDASE B-RELATED"/>
    <property type="match status" value="1"/>
</dbReference>
<dbReference type="Pfam" id="PF14310">
    <property type="entry name" value="Fn3-like"/>
    <property type="match status" value="1"/>
</dbReference>
<evidence type="ECO:0000256" key="7">
    <source>
        <dbReference type="ARBA" id="ARBA00023277"/>
    </source>
</evidence>
<dbReference type="InterPro" id="IPR019800">
    <property type="entry name" value="Glyco_hydro_3_AS"/>
</dbReference>
<evidence type="ECO:0000256" key="4">
    <source>
        <dbReference type="ARBA" id="ARBA00012744"/>
    </source>
</evidence>
<evidence type="ECO:0000256" key="6">
    <source>
        <dbReference type="ARBA" id="ARBA00023180"/>
    </source>
</evidence>
<dbReference type="EMBL" id="ML993894">
    <property type="protein sequence ID" value="KAF2203737.1"/>
    <property type="molecule type" value="Genomic_DNA"/>
</dbReference>
<dbReference type="PROSITE" id="PS51820">
    <property type="entry name" value="PA14"/>
    <property type="match status" value="1"/>
</dbReference>
<dbReference type="SUPFAM" id="SSF52279">
    <property type="entry name" value="Beta-D-glucan exohydrolase, C-terminal domain"/>
    <property type="match status" value="1"/>
</dbReference>
<accession>A0A9P4MV52</accession>
<feature type="compositionally biased region" description="Low complexity" evidence="11">
    <location>
        <begin position="34"/>
        <end position="44"/>
    </location>
</feature>
<dbReference type="AlphaFoldDB" id="A0A9P4MV52"/>
<dbReference type="SMART" id="SM01217">
    <property type="entry name" value="Fn3_like"/>
    <property type="match status" value="1"/>
</dbReference>
<organism evidence="13 14">
    <name type="scientific">Delitschia confertaspora ATCC 74209</name>
    <dbReference type="NCBI Taxonomy" id="1513339"/>
    <lineage>
        <taxon>Eukaryota</taxon>
        <taxon>Fungi</taxon>
        <taxon>Dikarya</taxon>
        <taxon>Ascomycota</taxon>
        <taxon>Pezizomycotina</taxon>
        <taxon>Dothideomycetes</taxon>
        <taxon>Pleosporomycetidae</taxon>
        <taxon>Pleosporales</taxon>
        <taxon>Delitschiaceae</taxon>
        <taxon>Delitschia</taxon>
    </lineage>
</organism>
<dbReference type="GO" id="GO:0008422">
    <property type="term" value="F:beta-glucosidase activity"/>
    <property type="evidence" value="ECO:0007669"/>
    <property type="project" value="UniProtKB-EC"/>
</dbReference>
<evidence type="ECO:0000256" key="10">
    <source>
        <dbReference type="RuleBase" id="RU361161"/>
    </source>
</evidence>
<comment type="catalytic activity">
    <reaction evidence="1 10">
        <text>Hydrolysis of terminal, non-reducing beta-D-glucosyl residues with release of beta-D-glucose.</text>
        <dbReference type="EC" id="3.2.1.21"/>
    </reaction>
</comment>
<dbReference type="Pfam" id="PF00933">
    <property type="entry name" value="Glyco_hydro_3"/>
    <property type="match status" value="1"/>
</dbReference>
<dbReference type="FunFam" id="2.60.40.10:FF:000495">
    <property type="entry name" value="Periplasmic beta-glucosidase"/>
    <property type="match status" value="1"/>
</dbReference>
<dbReference type="InterPro" id="IPR017853">
    <property type="entry name" value="GH"/>
</dbReference>
<comment type="similarity">
    <text evidence="3 10">Belongs to the glycosyl hydrolase 3 family.</text>
</comment>
<dbReference type="InterPro" id="IPR001764">
    <property type="entry name" value="Glyco_hydro_3_N"/>
</dbReference>
<dbReference type="PRINTS" id="PR00133">
    <property type="entry name" value="GLHYDRLASE3"/>
</dbReference>
<dbReference type="SMART" id="SM00758">
    <property type="entry name" value="PA14"/>
    <property type="match status" value="1"/>
</dbReference>
<keyword evidence="6" id="KW-0325">Glycoprotein</keyword>
<evidence type="ECO:0000256" key="3">
    <source>
        <dbReference type="ARBA" id="ARBA00005336"/>
    </source>
</evidence>
<evidence type="ECO:0000313" key="13">
    <source>
        <dbReference type="EMBL" id="KAF2203737.1"/>
    </source>
</evidence>
<dbReference type="InterPro" id="IPR037524">
    <property type="entry name" value="PA14/GLEYA"/>
</dbReference>
<dbReference type="InterPro" id="IPR013783">
    <property type="entry name" value="Ig-like_fold"/>
</dbReference>
<keyword evidence="7 10" id="KW-0119">Carbohydrate metabolism</keyword>
<feature type="region of interest" description="Disordered" evidence="11">
    <location>
        <begin position="34"/>
        <end position="53"/>
    </location>
</feature>
<dbReference type="Pfam" id="PF07691">
    <property type="entry name" value="PA14"/>
    <property type="match status" value="1"/>
</dbReference>
<gene>
    <name evidence="13" type="ORF">GQ43DRAFT_241587</name>
</gene>
<evidence type="ECO:0000256" key="2">
    <source>
        <dbReference type="ARBA" id="ARBA00004987"/>
    </source>
</evidence>
<dbReference type="Gene3D" id="2.60.120.260">
    <property type="entry name" value="Galactose-binding domain-like"/>
    <property type="match status" value="1"/>
</dbReference>
<dbReference type="InterPro" id="IPR036962">
    <property type="entry name" value="Glyco_hydro_3_N_sf"/>
</dbReference>
<dbReference type="InterPro" id="IPR011658">
    <property type="entry name" value="PA14_dom"/>
</dbReference>
<proteinExistence type="inferred from homology"/>
<dbReference type="InterPro" id="IPR036881">
    <property type="entry name" value="Glyco_hydro_3_C_sf"/>
</dbReference>
<evidence type="ECO:0000313" key="14">
    <source>
        <dbReference type="Proteomes" id="UP000799536"/>
    </source>
</evidence>
<evidence type="ECO:0000256" key="5">
    <source>
        <dbReference type="ARBA" id="ARBA00022801"/>
    </source>
</evidence>
<dbReference type="FunFam" id="2.60.120.260:FF:000114">
    <property type="entry name" value="Glycoside hydrolase family 3 protein"/>
    <property type="match status" value="1"/>
</dbReference>
<dbReference type="InterPro" id="IPR002772">
    <property type="entry name" value="Glyco_hydro_3_C"/>
</dbReference>
<dbReference type="PANTHER" id="PTHR42715">
    <property type="entry name" value="BETA-GLUCOSIDASE"/>
    <property type="match status" value="1"/>
</dbReference>
<dbReference type="Gene3D" id="3.20.20.300">
    <property type="entry name" value="Glycoside hydrolase, family 3, N-terminal domain"/>
    <property type="match status" value="1"/>
</dbReference>
<dbReference type="EC" id="3.2.1.21" evidence="4 10"/>
<keyword evidence="14" id="KW-1185">Reference proteome</keyword>
<dbReference type="InterPro" id="IPR050288">
    <property type="entry name" value="Cellulose_deg_GH3"/>
</dbReference>
<keyword evidence="8 10" id="KW-0326">Glycosidase</keyword>
<evidence type="ECO:0000256" key="1">
    <source>
        <dbReference type="ARBA" id="ARBA00000448"/>
    </source>
</evidence>
<evidence type="ECO:0000256" key="8">
    <source>
        <dbReference type="ARBA" id="ARBA00023295"/>
    </source>
</evidence>
<keyword evidence="5 10" id="KW-0378">Hydrolase</keyword>
<keyword evidence="9 10" id="KW-0624">Polysaccharide degradation</keyword>
<evidence type="ECO:0000256" key="11">
    <source>
        <dbReference type="SAM" id="MobiDB-lite"/>
    </source>
</evidence>
<feature type="domain" description="PA14" evidence="12">
    <location>
        <begin position="461"/>
        <end position="620"/>
    </location>
</feature>
<dbReference type="InterPro" id="IPR026891">
    <property type="entry name" value="Fn3-like"/>
</dbReference>
<dbReference type="Proteomes" id="UP000799536">
    <property type="component" value="Unassembled WGS sequence"/>
</dbReference>